<dbReference type="AlphaFoldDB" id="A0ABD4T5G1"/>
<dbReference type="SUPFAM" id="SSF52540">
    <property type="entry name" value="P-loop containing nucleoside triphosphate hydrolases"/>
    <property type="match status" value="1"/>
</dbReference>
<gene>
    <name evidence="1" type="ORF">QQ91_0012645</name>
</gene>
<organism evidence="1 2">
    <name type="scientific">Lyngbya confervoides BDU141951</name>
    <dbReference type="NCBI Taxonomy" id="1574623"/>
    <lineage>
        <taxon>Bacteria</taxon>
        <taxon>Bacillati</taxon>
        <taxon>Cyanobacteriota</taxon>
        <taxon>Cyanophyceae</taxon>
        <taxon>Oscillatoriophycideae</taxon>
        <taxon>Oscillatoriales</taxon>
        <taxon>Microcoleaceae</taxon>
        <taxon>Lyngbya</taxon>
    </lineage>
</organism>
<proteinExistence type="predicted"/>
<dbReference type="Gene3D" id="3.40.50.300">
    <property type="entry name" value="P-loop containing nucleotide triphosphate hydrolases"/>
    <property type="match status" value="1"/>
</dbReference>
<keyword evidence="2" id="KW-1185">Reference proteome</keyword>
<reference evidence="1 2" key="1">
    <citation type="journal article" date="2015" name="Genome Announc.">
        <title>Draft Genome Sequence of Filamentous Marine Cyanobacterium Lyngbya confervoides Strain BDU141951.</title>
        <authorList>
            <person name="Chandrababunaidu M.M."/>
            <person name="Sen D."/>
            <person name="Tripathy S."/>
        </authorList>
    </citation>
    <scope>NUCLEOTIDE SEQUENCE [LARGE SCALE GENOMIC DNA]</scope>
    <source>
        <strain evidence="1 2">BDU141951</strain>
    </source>
</reference>
<feature type="non-terminal residue" evidence="1">
    <location>
        <position position="1"/>
    </location>
</feature>
<accession>A0ABD4T5G1</accession>
<dbReference type="RefSeq" id="WP_166284013.1">
    <property type="nucleotide sequence ID" value="NZ_JTHE03000068.1"/>
</dbReference>
<dbReference type="EMBL" id="JTHE03000068">
    <property type="protein sequence ID" value="MCM1983666.1"/>
    <property type="molecule type" value="Genomic_DNA"/>
</dbReference>
<comment type="caution">
    <text evidence="1">The sequence shown here is derived from an EMBL/GenBank/DDBJ whole genome shotgun (WGS) entry which is preliminary data.</text>
</comment>
<name>A0ABD4T5G1_9CYAN</name>
<keyword evidence="1" id="KW-0614">Plasmid</keyword>
<dbReference type="InterPro" id="IPR027417">
    <property type="entry name" value="P-loop_NTPase"/>
</dbReference>
<dbReference type="Proteomes" id="UP000031561">
    <property type="component" value="Unassembled WGS sequence"/>
</dbReference>
<evidence type="ECO:0008006" key="3">
    <source>
        <dbReference type="Google" id="ProtNLM"/>
    </source>
</evidence>
<sequence length="332" mass="37388">LPEPLTTIIFHYSPTQDYRPEFTSMVEPNSDEAQIASLRDRYGAEPKALSDVILLTPADKLDERREEYPSITVYPIKFAASELQASHWRFLMGAVGNQSTYMRQLNRIMKTHRNNLTVQAIRDGIDSSLLPDTLKGLAHQRLELASEYIDDTTHLGDLIQPGRLVIVDLRDEFIEKDEALGLFVVLLQLFADAEYEGRKFNKLVVFDEAHKYIESPDLLSGLIEVVREMRHKGTSIMVASQDPPSVPVSLIELSSQIILHKFNSPAWLKHIQKANAALDSLSPDRMSNLKPGEAYIWSNKANEDAFIKGAVKVKCRPRVTQHGGSTKTAVDH</sequence>
<evidence type="ECO:0000313" key="1">
    <source>
        <dbReference type="EMBL" id="MCM1983666.1"/>
    </source>
</evidence>
<evidence type="ECO:0000313" key="2">
    <source>
        <dbReference type="Proteomes" id="UP000031561"/>
    </source>
</evidence>
<geneLocation type="plasmid" evidence="1">
    <name>unnamed10</name>
</geneLocation>
<protein>
    <recommendedName>
        <fullName evidence="3">ATP-binding protein</fullName>
    </recommendedName>
</protein>